<dbReference type="InterPro" id="IPR022398">
    <property type="entry name" value="Peptidase_S8_His-AS"/>
</dbReference>
<dbReference type="InterPro" id="IPR046450">
    <property type="entry name" value="PA_dom_sf"/>
</dbReference>
<dbReference type="SUPFAM" id="SSF52743">
    <property type="entry name" value="Subtilisin-like"/>
    <property type="match status" value="1"/>
</dbReference>
<dbReference type="InterPro" id="IPR003137">
    <property type="entry name" value="PA_domain"/>
</dbReference>
<dbReference type="InterPro" id="IPR036852">
    <property type="entry name" value="Peptidase_S8/S53_dom_sf"/>
</dbReference>
<dbReference type="InterPro" id="IPR023828">
    <property type="entry name" value="Peptidase_S8_Ser-AS"/>
</dbReference>
<feature type="compositionally biased region" description="Polar residues" evidence="10">
    <location>
        <begin position="566"/>
        <end position="576"/>
    </location>
</feature>
<dbReference type="InterPro" id="IPR023827">
    <property type="entry name" value="Peptidase_S8_Asp-AS"/>
</dbReference>
<dbReference type="CDD" id="cd02133">
    <property type="entry name" value="PA_C5a_like"/>
    <property type="match status" value="1"/>
</dbReference>
<dbReference type="PANTHER" id="PTHR43806:SF65">
    <property type="entry name" value="SERINE PROTEASE APRX"/>
    <property type="match status" value="1"/>
</dbReference>
<dbReference type="Gene3D" id="2.60.40.1080">
    <property type="match status" value="1"/>
</dbReference>
<feature type="compositionally biased region" description="Basic and acidic residues" evidence="10">
    <location>
        <begin position="257"/>
        <end position="284"/>
    </location>
</feature>
<feature type="signal peptide" evidence="11">
    <location>
        <begin position="1"/>
        <end position="29"/>
    </location>
</feature>
<protein>
    <submittedName>
        <fullName evidence="13">S8 family serine peptidase</fullName>
    </submittedName>
</protein>
<dbReference type="InterPro" id="IPR001119">
    <property type="entry name" value="SLH_dom"/>
</dbReference>
<dbReference type="Pfam" id="PF02368">
    <property type="entry name" value="Big_2"/>
    <property type="match status" value="1"/>
</dbReference>
<dbReference type="InterPro" id="IPR000209">
    <property type="entry name" value="Peptidase_S8/S53_dom"/>
</dbReference>
<evidence type="ECO:0000259" key="12">
    <source>
        <dbReference type="PROSITE" id="PS51272"/>
    </source>
</evidence>
<comment type="caution">
    <text evidence="13">The sequence shown here is derived from an EMBL/GenBank/DDBJ whole genome shotgun (WGS) entry which is preliminary data.</text>
</comment>
<dbReference type="SUPFAM" id="SSF49373">
    <property type="entry name" value="Invasin/intimin cell-adhesion fragments"/>
    <property type="match status" value="1"/>
</dbReference>
<dbReference type="SUPFAM" id="SSF52025">
    <property type="entry name" value="PA domain"/>
    <property type="match status" value="1"/>
</dbReference>
<dbReference type="RefSeq" id="WP_389222181.1">
    <property type="nucleotide sequence ID" value="NZ_JBIACJ010000010.1"/>
</dbReference>
<evidence type="ECO:0000256" key="9">
    <source>
        <dbReference type="RuleBase" id="RU003355"/>
    </source>
</evidence>
<evidence type="ECO:0000256" key="1">
    <source>
        <dbReference type="ARBA" id="ARBA00011073"/>
    </source>
</evidence>
<gene>
    <name evidence="13" type="ORF">ACFYKT_17335</name>
</gene>
<dbReference type="EMBL" id="JBIACJ010000010">
    <property type="protein sequence ID" value="MFE8698109.1"/>
    <property type="molecule type" value="Genomic_DNA"/>
</dbReference>
<dbReference type="InterPro" id="IPR034213">
    <property type="entry name" value="S8_Vpr-like"/>
</dbReference>
<dbReference type="PANTHER" id="PTHR43806">
    <property type="entry name" value="PEPTIDASE S8"/>
    <property type="match status" value="1"/>
</dbReference>
<feature type="compositionally biased region" description="Acidic residues" evidence="10">
    <location>
        <begin position="1083"/>
        <end position="1095"/>
    </location>
</feature>
<sequence length="1592" mass="168862">MKKKKIMKYFSSILAFIMVLALFTPFSAAANTQETKPFKPNGISESNMQLKAAIAEQLNLLGGSPKLHKDLKGLSGDEQVAVIVHLSEKPVALEKGIKELAGKTFTATEAKQVKAKVTAQQSAVKKEMSVKNISYKQGFSFDTVLNGFAATVKADDLDKLLAIKGVTLVEPDAVVKAFGEKSTDVSASELEKKDELEATMNTSISFLGIEKLWEEGYEGQGIKVAVLDTGIDKDHPEFEGIYKGGKNFVPHTGTNYARDRAEDDPSETSPKDRPANKPEFDADGRSFYTDHGTHVAGTIAAIGANEYGIKGIAPKVDLYAYRVLGAYGSGSTSGIIKAIDTAVIEEMDVINLSLGGGANTETDAGSFAINNAMMAGTISVIATGNDGPNRGTMGTPGTARLGIAVGNTTNPETKYDGKVTIKVGDYDYSKQLNFMGTTFGQELATQLDGEYELVAVPGVGAVTDYDGIDVDGKVALISRGEIAFVDKIAAAKKNGAIATIIHNFAGGTNAPGASGTFLGDSFAFVPTLDMSVTDGAAIRDALASGTGTITFGNFGSAKTLGDEVNDSSSRGPSTPNFDIKPDVTAPGTNIMSSIPAYGADFPDASYDESYDRFTGTSMATPHITGIAALIKQANPDWNAFDVKVALSNTAKILNTKYDVFSQGAGRVDAYAAAHPSVLAYAVDTANNDGEVVENLKGTVTFGPQKLDKDISVTKQILVKDLKGEGGEYNVTVDVTKEFKGAKVTVDKPTFTLDGEQTINVTLTASKTEGTMPGDEILGYIHISTGDKDKTVTSLSVNETNLKMTPSATKQLKVTETETVVDGNYNEISLPFAADFAGAAAVQLKDLDITETDLSFNGDGVNDEATFYFTITGDVGTNYIELWDIMDPEGGEYGDGYIGYLHAGSGLAAGSYRLNITGEYGPWGGSGVEQIPDGLYTVDFTAMTVSGNPAIISDYVGPIVVKTTKPEVNGSVADGKVTGQITDKYIVYNDELALYGLEYDLNEKLKASYVITKNGEAAEAVLFQLEQDGSFALTLEGFNEETDTVSVLVEDAAGNKSEATTLSKESAAPDQGEDPANEDKGGEDSSDGTTPEDEGTDGSNPDEIGTESQATLNKVKVASVDSKATSKLTLVKEYEVPSTSVKNSNKLNDGPVYNMTNVDSGKDVTKEAKYTVTDESVAAVSDEGLVTAKKVGKTTITIKHGENTATVNVTVENPPVVTPDPPSVPSNPGQVDADNNSVQNQIKDAKTDEVVVSVRALTEAQPEISVKVSGESMKALAQSVKPLVIKSGDTAVSVPNKVLKDIYADYSGSATISVKMTKSEGINGAVSATFDFTIKAEKDGKSHTISTFSEPIEVSIPVTGAVKDPRKTAAYYVNESKKSLDYVGGTLENKNFVFKTNHFSKFVVVENAKTFTDIQKHWAQDEIEVLASRAITSGATDSTFNPEGKVTRAEFAVLIARALNLNVKEFEGIFKDVTKGNEWAYAGIEAASRAGIVTGKSKDTFDPNALITREEIATMIVRAVKYQDASVLKGLDTSKSFKDDKEISKFAKEFVKQAAALGIVNGRDANKFVPKANASRAEAAAMLYRSLEKLNEI</sequence>
<dbReference type="InterPro" id="IPR010259">
    <property type="entry name" value="S8pro/Inhibitor_I9"/>
</dbReference>
<evidence type="ECO:0000256" key="3">
    <source>
        <dbReference type="ARBA" id="ARBA00022525"/>
    </source>
</evidence>
<dbReference type="Pfam" id="PF00395">
    <property type="entry name" value="SLH"/>
    <property type="match status" value="3"/>
</dbReference>
<dbReference type="PROSITE" id="PS51892">
    <property type="entry name" value="SUBTILASE"/>
    <property type="match status" value="1"/>
</dbReference>
<feature type="domain" description="SLH" evidence="12">
    <location>
        <begin position="1469"/>
        <end position="1529"/>
    </location>
</feature>
<keyword evidence="14" id="KW-1185">Reference proteome</keyword>
<feature type="domain" description="SLH" evidence="12">
    <location>
        <begin position="1405"/>
        <end position="1468"/>
    </location>
</feature>
<dbReference type="Gene3D" id="3.30.70.80">
    <property type="entry name" value="Peptidase S8 propeptide/proteinase inhibitor I9"/>
    <property type="match status" value="1"/>
</dbReference>
<keyword evidence="5 11" id="KW-0732">Signal</keyword>
<dbReference type="Proteomes" id="UP001601058">
    <property type="component" value="Unassembled WGS sequence"/>
</dbReference>
<keyword evidence="4 8" id="KW-0645">Protease</keyword>
<dbReference type="PROSITE" id="PS00138">
    <property type="entry name" value="SUBTILASE_SER"/>
    <property type="match status" value="1"/>
</dbReference>
<dbReference type="PROSITE" id="PS00137">
    <property type="entry name" value="SUBTILASE_HIS"/>
    <property type="match status" value="1"/>
</dbReference>
<dbReference type="InterPro" id="IPR015500">
    <property type="entry name" value="Peptidase_S8_subtilisin-rel"/>
</dbReference>
<feature type="domain" description="SLH" evidence="12">
    <location>
        <begin position="1533"/>
        <end position="1592"/>
    </location>
</feature>
<comment type="similarity">
    <text evidence="1 8 9">Belongs to the peptidase S8 family.</text>
</comment>
<evidence type="ECO:0000256" key="5">
    <source>
        <dbReference type="ARBA" id="ARBA00022729"/>
    </source>
</evidence>
<reference evidence="13 14" key="1">
    <citation type="submission" date="2024-08" db="EMBL/GenBank/DDBJ databases">
        <title>Two novel Cytobacillus novel species.</title>
        <authorList>
            <person name="Liu G."/>
        </authorList>
    </citation>
    <scope>NUCLEOTIDE SEQUENCE [LARGE SCALE GENOMIC DNA]</scope>
    <source>
        <strain evidence="13 14">FJAT-53684</strain>
    </source>
</reference>
<dbReference type="PRINTS" id="PR00723">
    <property type="entry name" value="SUBTILISIN"/>
</dbReference>
<evidence type="ECO:0000313" key="14">
    <source>
        <dbReference type="Proteomes" id="UP001601058"/>
    </source>
</evidence>
<keyword evidence="6 8" id="KW-0378">Hydrolase</keyword>
<evidence type="ECO:0000256" key="11">
    <source>
        <dbReference type="SAM" id="SignalP"/>
    </source>
</evidence>
<dbReference type="Gene3D" id="3.40.50.200">
    <property type="entry name" value="Peptidase S8/S53 domain"/>
    <property type="match status" value="1"/>
</dbReference>
<evidence type="ECO:0000313" key="13">
    <source>
        <dbReference type="EMBL" id="MFE8698109.1"/>
    </source>
</evidence>
<dbReference type="InterPro" id="IPR050131">
    <property type="entry name" value="Peptidase_S8_subtilisin-like"/>
</dbReference>
<feature type="region of interest" description="Disordered" evidence="10">
    <location>
        <begin position="562"/>
        <end position="582"/>
    </location>
</feature>
<dbReference type="InterPro" id="IPR037045">
    <property type="entry name" value="S8pro/Inhibitor_I9_sf"/>
</dbReference>
<evidence type="ECO:0000256" key="10">
    <source>
        <dbReference type="SAM" id="MobiDB-lite"/>
    </source>
</evidence>
<evidence type="ECO:0000256" key="6">
    <source>
        <dbReference type="ARBA" id="ARBA00022801"/>
    </source>
</evidence>
<evidence type="ECO:0000256" key="7">
    <source>
        <dbReference type="ARBA" id="ARBA00022825"/>
    </source>
</evidence>
<dbReference type="Pfam" id="PF05922">
    <property type="entry name" value="Inhibitor_I9"/>
    <property type="match status" value="1"/>
</dbReference>
<dbReference type="Pfam" id="PF00082">
    <property type="entry name" value="Peptidase_S8"/>
    <property type="match status" value="1"/>
</dbReference>
<feature type="active site" description="Charge relay system" evidence="8">
    <location>
        <position position="228"/>
    </location>
</feature>
<evidence type="ECO:0000256" key="8">
    <source>
        <dbReference type="PROSITE-ProRule" id="PRU01240"/>
    </source>
</evidence>
<keyword evidence="3" id="KW-0964">Secreted</keyword>
<feature type="chain" id="PRO_5045498518" evidence="11">
    <location>
        <begin position="30"/>
        <end position="1592"/>
    </location>
</feature>
<proteinExistence type="inferred from homology"/>
<keyword evidence="2" id="KW-0134">Cell wall</keyword>
<keyword evidence="7 8" id="KW-0720">Serine protease</keyword>
<dbReference type="Gene3D" id="3.50.30.30">
    <property type="match status" value="1"/>
</dbReference>
<feature type="region of interest" description="Disordered" evidence="10">
    <location>
        <begin position="252"/>
        <end position="284"/>
    </location>
</feature>
<evidence type="ECO:0000256" key="2">
    <source>
        <dbReference type="ARBA" id="ARBA00022512"/>
    </source>
</evidence>
<name>A0ABW6K2Y9_9BACI</name>
<accession>A0ABW6K2Y9</accession>
<dbReference type="PROSITE" id="PS00136">
    <property type="entry name" value="SUBTILASE_ASP"/>
    <property type="match status" value="1"/>
</dbReference>
<feature type="active site" description="Charge relay system" evidence="8">
    <location>
        <position position="617"/>
    </location>
</feature>
<dbReference type="InterPro" id="IPR003343">
    <property type="entry name" value="Big_2"/>
</dbReference>
<dbReference type="Pfam" id="PF02225">
    <property type="entry name" value="PA"/>
    <property type="match status" value="1"/>
</dbReference>
<evidence type="ECO:0000256" key="4">
    <source>
        <dbReference type="ARBA" id="ARBA00022670"/>
    </source>
</evidence>
<dbReference type="InterPro" id="IPR008964">
    <property type="entry name" value="Invasin/intimin_cell_adhesion"/>
</dbReference>
<dbReference type="PROSITE" id="PS51272">
    <property type="entry name" value="SLH"/>
    <property type="match status" value="3"/>
</dbReference>
<organism evidence="13 14">
    <name type="scientific">Cytobacillus mangrovibacter</name>
    <dbReference type="NCBI Taxonomy" id="3299024"/>
    <lineage>
        <taxon>Bacteria</taxon>
        <taxon>Bacillati</taxon>
        <taxon>Bacillota</taxon>
        <taxon>Bacilli</taxon>
        <taxon>Bacillales</taxon>
        <taxon>Bacillaceae</taxon>
        <taxon>Cytobacillus</taxon>
    </lineage>
</organism>
<dbReference type="SMART" id="SM00635">
    <property type="entry name" value="BID_2"/>
    <property type="match status" value="1"/>
</dbReference>
<feature type="active site" description="Charge relay system" evidence="8">
    <location>
        <position position="291"/>
    </location>
</feature>
<dbReference type="CDD" id="cd07474">
    <property type="entry name" value="Peptidases_S8_subtilisin_Vpr-like"/>
    <property type="match status" value="1"/>
</dbReference>
<feature type="region of interest" description="Disordered" evidence="10">
    <location>
        <begin position="1054"/>
        <end position="1110"/>
    </location>
</feature>